<dbReference type="NCBIfam" id="TIGR01777">
    <property type="entry name" value="yfcH"/>
    <property type="match status" value="1"/>
</dbReference>
<dbReference type="InterPro" id="IPR013549">
    <property type="entry name" value="DUF1731"/>
</dbReference>
<keyword evidence="5" id="KW-1185">Reference proteome</keyword>
<gene>
    <name evidence="4" type="ORF">DR864_18315</name>
</gene>
<evidence type="ECO:0000313" key="4">
    <source>
        <dbReference type="EMBL" id="AXE19552.1"/>
    </source>
</evidence>
<dbReference type="Gene3D" id="3.40.50.720">
    <property type="entry name" value="NAD(P)-binding Rossmann-like Domain"/>
    <property type="match status" value="1"/>
</dbReference>
<feature type="domain" description="NAD-dependent epimerase/dehydratase" evidence="2">
    <location>
        <begin position="4"/>
        <end position="224"/>
    </location>
</feature>
<dbReference type="KEGG" id="run:DR864_18315"/>
<dbReference type="InterPro" id="IPR010099">
    <property type="entry name" value="SDR39U1"/>
</dbReference>
<evidence type="ECO:0000313" key="5">
    <source>
        <dbReference type="Proteomes" id="UP000251993"/>
    </source>
</evidence>
<reference evidence="4 5" key="1">
    <citation type="submission" date="2018-07" db="EMBL/GenBank/DDBJ databases">
        <title>Genome sequencing of Runella.</title>
        <authorList>
            <person name="Baek M.-G."/>
            <person name="Yi H."/>
        </authorList>
    </citation>
    <scope>NUCLEOTIDE SEQUENCE [LARGE SCALE GENOMIC DNA]</scope>
    <source>
        <strain evidence="4 5">HYN0085</strain>
    </source>
</reference>
<evidence type="ECO:0000259" key="3">
    <source>
        <dbReference type="Pfam" id="PF08338"/>
    </source>
</evidence>
<dbReference type="EMBL" id="CP030850">
    <property type="protein sequence ID" value="AXE19552.1"/>
    <property type="molecule type" value="Genomic_DNA"/>
</dbReference>
<sequence>MKKIVIAGGTGYLGNVLVQYFMSLGYECVVLTRQALKSFEGVRYIQWNAKKLGNWTEELENTEALINLTGKSVNCRYNAQNRLDIFNSRQLSTLVLGEAIQQCKNPPKIWINSSSATIYRHAPDRPMDEFDGEIGEGFSVEVCKLWEHTFNGFNLLKTRKIIIRSALVLGKDGGVFPEFKNLVQIGLGGKMGSGAQMVSWIHEQDFVNAVHFLIKNPACSGIFNLSAPVPLSNNDMMSILRRQMNRRFGLPSTLWMLKLGTWLKQTEAELVLKSRWVLPTRLQAVGFEFEFMEFDKAVDNLLKT</sequence>
<dbReference type="Proteomes" id="UP000251993">
    <property type="component" value="Chromosome"/>
</dbReference>
<accession>A0A344TLN1</accession>
<evidence type="ECO:0000256" key="1">
    <source>
        <dbReference type="ARBA" id="ARBA00009353"/>
    </source>
</evidence>
<comment type="similarity">
    <text evidence="1">Belongs to the NAD(P)-dependent epimerase/dehydratase family. SDR39U1 subfamily.</text>
</comment>
<dbReference type="InterPro" id="IPR036291">
    <property type="entry name" value="NAD(P)-bd_dom_sf"/>
</dbReference>
<dbReference type="PANTHER" id="PTHR11092">
    <property type="entry name" value="SUGAR NUCLEOTIDE EPIMERASE RELATED"/>
    <property type="match status" value="1"/>
</dbReference>
<dbReference type="OrthoDB" id="9801773at2"/>
<dbReference type="SUPFAM" id="SSF51735">
    <property type="entry name" value="NAD(P)-binding Rossmann-fold domains"/>
    <property type="match status" value="1"/>
</dbReference>
<evidence type="ECO:0000259" key="2">
    <source>
        <dbReference type="Pfam" id="PF01370"/>
    </source>
</evidence>
<dbReference type="RefSeq" id="WP_114068321.1">
    <property type="nucleotide sequence ID" value="NZ_CP030850.1"/>
</dbReference>
<dbReference type="Pfam" id="PF08338">
    <property type="entry name" value="DUF1731"/>
    <property type="match status" value="1"/>
</dbReference>
<proteinExistence type="inferred from homology"/>
<feature type="domain" description="DUF1731" evidence="3">
    <location>
        <begin position="255"/>
        <end position="301"/>
    </location>
</feature>
<dbReference type="InterPro" id="IPR001509">
    <property type="entry name" value="Epimerase_deHydtase"/>
</dbReference>
<dbReference type="PANTHER" id="PTHR11092:SF0">
    <property type="entry name" value="EPIMERASE FAMILY PROTEIN SDR39U1"/>
    <property type="match status" value="1"/>
</dbReference>
<dbReference type="Pfam" id="PF01370">
    <property type="entry name" value="Epimerase"/>
    <property type="match status" value="1"/>
</dbReference>
<dbReference type="AlphaFoldDB" id="A0A344TLN1"/>
<name>A0A344TLN1_9BACT</name>
<protein>
    <submittedName>
        <fullName evidence="4">TIGR01777 family protein</fullName>
    </submittedName>
</protein>
<organism evidence="4 5">
    <name type="scientific">Runella rosea</name>
    <dbReference type="NCBI Taxonomy" id="2259595"/>
    <lineage>
        <taxon>Bacteria</taxon>
        <taxon>Pseudomonadati</taxon>
        <taxon>Bacteroidota</taxon>
        <taxon>Cytophagia</taxon>
        <taxon>Cytophagales</taxon>
        <taxon>Spirosomataceae</taxon>
        <taxon>Runella</taxon>
    </lineage>
</organism>